<dbReference type="EMBL" id="HBEO01018251">
    <property type="protein sequence ID" value="CAD8487745.1"/>
    <property type="molecule type" value="Transcribed_RNA"/>
</dbReference>
<evidence type="ECO:0000313" key="3">
    <source>
        <dbReference type="EMBL" id="CAD8487745.1"/>
    </source>
</evidence>
<protein>
    <recommendedName>
        <fullName evidence="2">Endoplasmic reticulum metallopeptidase 1-like C-terminal domain-containing protein</fullName>
    </recommendedName>
</protein>
<name>A0A7S0HNV4_9CRYP</name>
<dbReference type="AlphaFoldDB" id="A0A7S0HNV4"/>
<organism evidence="3">
    <name type="scientific">Hanusia phi</name>
    <dbReference type="NCBI Taxonomy" id="3032"/>
    <lineage>
        <taxon>Eukaryota</taxon>
        <taxon>Cryptophyceae</taxon>
        <taxon>Pyrenomonadales</taxon>
        <taxon>Geminigeraceae</taxon>
        <taxon>Hanusia</taxon>
    </lineage>
</organism>
<evidence type="ECO:0000259" key="2">
    <source>
        <dbReference type="Pfam" id="PF22248"/>
    </source>
</evidence>
<proteinExistence type="inferred from homology"/>
<dbReference type="InterPro" id="IPR053973">
    <property type="entry name" value="ERMP1-like_C"/>
</dbReference>
<evidence type="ECO:0000256" key="1">
    <source>
        <dbReference type="ARBA" id="ARBA00010918"/>
    </source>
</evidence>
<comment type="similarity">
    <text evidence="1">Belongs to the peptidase M28 family.</text>
</comment>
<accession>A0A7S0HNV4</accession>
<dbReference type="Pfam" id="PF22248">
    <property type="entry name" value="ERMP1_C"/>
    <property type="match status" value="1"/>
</dbReference>
<reference evidence="3" key="1">
    <citation type="submission" date="2021-01" db="EMBL/GenBank/DDBJ databases">
        <authorList>
            <person name="Corre E."/>
            <person name="Pelletier E."/>
            <person name="Niang G."/>
            <person name="Scheremetjew M."/>
            <person name="Finn R."/>
            <person name="Kale V."/>
            <person name="Holt S."/>
            <person name="Cochrane G."/>
            <person name="Meng A."/>
            <person name="Brown T."/>
            <person name="Cohen L."/>
        </authorList>
    </citation>
    <scope>NUCLEOTIDE SEQUENCE</scope>
    <source>
        <strain evidence="3">CCMP325</strain>
    </source>
</reference>
<sequence>MDTLALEPLRQLGVKDWQEAKAYPCRGLACSLPWFFPLADELQDGWLLPAKPPPIEEARRMKLAVSEEERESQGKRVILSLDGPSHMGIIISDPHHRVTAWNLNLLSSDTGSNDVQTRRKQDMYFIYFASGLASASSQLHPWKLSIDLRSDARGRDDVGVAAFGHYLLFEGKDGTDLPGCSFSDEARGFAAILPEHLKPICFYNILYNFTL</sequence>
<feature type="domain" description="Endoplasmic reticulum metallopeptidase 1-like C-terminal" evidence="2">
    <location>
        <begin position="14"/>
        <end position="167"/>
    </location>
</feature>
<gene>
    <name evidence="3" type="ORF">HPHI1048_LOCUS12448</name>
</gene>